<dbReference type="STRING" id="446465.Bfae_01510"/>
<dbReference type="Pfam" id="PF21365">
    <property type="entry name" value="Glyco_hydro_31_3rd"/>
    <property type="match status" value="1"/>
</dbReference>
<dbReference type="InterPro" id="IPR013780">
    <property type="entry name" value="Glyco_hydro_b"/>
</dbReference>
<dbReference type="PANTHER" id="PTHR43053:SF4">
    <property type="entry name" value="MYOGENESIS-REGULATING GLYCOSIDASE"/>
    <property type="match status" value="1"/>
</dbReference>
<dbReference type="InterPro" id="IPR000322">
    <property type="entry name" value="Glyco_hydro_31_TIM"/>
</dbReference>
<dbReference type="InterPro" id="IPR025887">
    <property type="entry name" value="Glyco_hydro_31_N_dom"/>
</dbReference>
<evidence type="ECO:0000256" key="3">
    <source>
        <dbReference type="ARBA" id="ARBA00023295"/>
    </source>
</evidence>
<dbReference type="AlphaFoldDB" id="C7MFR4"/>
<dbReference type="InterPro" id="IPR011013">
    <property type="entry name" value="Gal_mutarotase_sf_dom"/>
</dbReference>
<dbReference type="Proteomes" id="UP000001919">
    <property type="component" value="Chromosome"/>
</dbReference>
<dbReference type="CDD" id="cd06593">
    <property type="entry name" value="GH31_xylosidase_YicI"/>
    <property type="match status" value="1"/>
</dbReference>
<dbReference type="Pfam" id="PF01055">
    <property type="entry name" value="Glyco_hydro_31_2nd"/>
    <property type="match status" value="1"/>
</dbReference>
<evidence type="ECO:0000256" key="2">
    <source>
        <dbReference type="ARBA" id="ARBA00022801"/>
    </source>
</evidence>
<dbReference type="Gene3D" id="3.20.20.80">
    <property type="entry name" value="Glycosidases"/>
    <property type="match status" value="1"/>
</dbReference>
<dbReference type="GO" id="GO:0005975">
    <property type="term" value="P:carbohydrate metabolic process"/>
    <property type="evidence" value="ECO:0007669"/>
    <property type="project" value="InterPro"/>
</dbReference>
<evidence type="ECO:0000259" key="9">
    <source>
        <dbReference type="Pfam" id="PF21365"/>
    </source>
</evidence>
<dbReference type="EMBL" id="CP001643">
    <property type="protein sequence ID" value="ACU84032.1"/>
    <property type="molecule type" value="Genomic_DNA"/>
</dbReference>
<dbReference type="FunFam" id="3.20.20.80:FF:000053">
    <property type="entry name" value="Alpha-xylosidase YicI"/>
    <property type="match status" value="1"/>
</dbReference>
<gene>
    <name evidence="10" type="ordered locus">Bfae_01510</name>
</gene>
<evidence type="ECO:0000313" key="11">
    <source>
        <dbReference type="Proteomes" id="UP000001919"/>
    </source>
</evidence>
<evidence type="ECO:0000256" key="6">
    <source>
        <dbReference type="RuleBase" id="RU361185"/>
    </source>
</evidence>
<dbReference type="Gene3D" id="2.60.40.1180">
    <property type="entry name" value="Golgi alpha-mannosidase II"/>
    <property type="match status" value="1"/>
</dbReference>
<dbReference type="Pfam" id="PF13802">
    <property type="entry name" value="Gal_mutarotas_2"/>
    <property type="match status" value="1"/>
</dbReference>
<name>C7MFR4_BRAFD</name>
<dbReference type="PANTHER" id="PTHR43053">
    <property type="entry name" value="GLYCOSIDASE FAMILY 31"/>
    <property type="match status" value="1"/>
</dbReference>
<proteinExistence type="inferred from homology"/>
<dbReference type="PATRIC" id="fig|446465.5.peg.152"/>
<dbReference type="InterPro" id="IPR017853">
    <property type="entry name" value="GH"/>
</dbReference>
<sequence>MRFTNGYWLDREGYTVQRGKQVHDLQIDEDAGRLRAFAPTRAVTGRGDTLNNPQLTVTYEAVAEGVIRVRLENHRGVRTPQPRFEIAADGDYRGEITTAADGRSTLRAGDLALTIGVDEEWNAEFTSAGRALTSSQPRSIAHVIGPDGQHYMHEQLTLQPGESVYGLGERFGAFVKNGQSVDIWNEDGGTTSEQAYKNVPLYLTSRGYGVFVEDTGGVSYEVGSEMTTRVQFSVEGQSLTYLVIDGPTPKDVLRRYTALTGRPPLVPEWSYGLWLSTSFTTDYDEATVMSFIDGMEERGIPLSVFHFDCFWMRGFTWSDFVWDPATFPDPEGLIRRLHERGLKVCVWINPYIAQKSHLFDEGMEHGYLVQMSDGNVWQTDLWQAGMALVDFTNPEAVAWYRGKLEALLDIGVDCFKTDFGERIPVRDIVWHDGSDPEKMHNYYTHLFNRTVFDLLVERQGEGEAILFARSATAGGQQFPAHWGGDNDSSLPSMGETLRGGLSLSLSGFGYWSHDIGGFEGSPDPAVFKRWLAFGLLSSHSRLHGSSSYRVPWAFDDEAVEVARRFTRLKQQLVPYLQDMAQQAHEQGTPMLRPMVLEFPDDRTCHAIDTQYMLGDSLLVAPVFDPEGEVEVYLPEGTWTSVFDGSVEQGGRWLRQTHGYLTLPLYVRDGADLGIDLTALDG</sequence>
<dbReference type="SUPFAM" id="SSF51445">
    <property type="entry name" value="(Trans)glycosidases"/>
    <property type="match status" value="1"/>
</dbReference>
<evidence type="ECO:0000259" key="7">
    <source>
        <dbReference type="Pfam" id="PF01055"/>
    </source>
</evidence>
<feature type="domain" description="Glycosyl hydrolase family 31 C-terminal" evidence="9">
    <location>
        <begin position="587"/>
        <end position="670"/>
    </location>
</feature>
<comment type="similarity">
    <text evidence="1 6">Belongs to the glycosyl hydrolase 31 family.</text>
</comment>
<evidence type="ECO:0000313" key="10">
    <source>
        <dbReference type="EMBL" id="ACU84032.1"/>
    </source>
</evidence>
<protein>
    <recommendedName>
        <fullName evidence="5">alpha-D-xyloside xylohydrolase</fullName>
        <ecNumber evidence="5">3.2.1.177</ecNumber>
    </recommendedName>
</protein>
<dbReference type="EC" id="3.2.1.177" evidence="5"/>
<comment type="catalytic activity">
    <reaction evidence="4">
        <text>Hydrolysis of terminal, non-reducing alpha-D-xylose residues with release of alpha-D-xylose.</text>
        <dbReference type="EC" id="3.2.1.177"/>
    </reaction>
</comment>
<dbReference type="CDD" id="cd14752">
    <property type="entry name" value="GH31_N"/>
    <property type="match status" value="1"/>
</dbReference>
<dbReference type="InterPro" id="IPR050985">
    <property type="entry name" value="Alpha-glycosidase_related"/>
</dbReference>
<dbReference type="InterPro" id="IPR048395">
    <property type="entry name" value="Glyco_hydro_31_C"/>
</dbReference>
<feature type="domain" description="Glycoside hydrolase family 31 N-terminal" evidence="8">
    <location>
        <begin position="57"/>
        <end position="217"/>
    </location>
</feature>
<evidence type="ECO:0000256" key="1">
    <source>
        <dbReference type="ARBA" id="ARBA00007806"/>
    </source>
</evidence>
<dbReference type="CAZy" id="GH31">
    <property type="family name" value="Glycoside Hydrolase Family 31"/>
</dbReference>
<dbReference type="KEGG" id="bfa:Bfae_01510"/>
<dbReference type="SUPFAM" id="SSF74650">
    <property type="entry name" value="Galactose mutarotase-like"/>
    <property type="match status" value="1"/>
</dbReference>
<dbReference type="OrthoDB" id="176168at2"/>
<evidence type="ECO:0000259" key="8">
    <source>
        <dbReference type="Pfam" id="PF13802"/>
    </source>
</evidence>
<accession>C7MFR4</accession>
<dbReference type="NCBIfam" id="NF007940">
    <property type="entry name" value="PRK10658.1"/>
    <property type="match status" value="1"/>
</dbReference>
<dbReference type="Gene3D" id="2.60.40.1760">
    <property type="entry name" value="glycosyl hydrolase (family 31)"/>
    <property type="match status" value="1"/>
</dbReference>
<organism evidence="10 11">
    <name type="scientific">Brachybacterium faecium (strain ATCC 43885 / DSM 4810 / JCM 11609 / LMG 19847 / NBRC 14762 / NCIMB 9860 / 6-10)</name>
    <dbReference type="NCBI Taxonomy" id="446465"/>
    <lineage>
        <taxon>Bacteria</taxon>
        <taxon>Bacillati</taxon>
        <taxon>Actinomycetota</taxon>
        <taxon>Actinomycetes</taxon>
        <taxon>Micrococcales</taxon>
        <taxon>Dermabacteraceae</taxon>
        <taxon>Brachybacterium</taxon>
    </lineage>
</organism>
<evidence type="ECO:0000256" key="4">
    <source>
        <dbReference type="ARBA" id="ARBA00052064"/>
    </source>
</evidence>
<dbReference type="HOGENOM" id="CLU_000631_10_0_11"/>
<reference evidence="10 11" key="1">
    <citation type="journal article" date="2009" name="Stand. Genomic Sci.">
        <title>Complete genome sequence of Brachybacterium faecium type strain (Schefferle 6-10).</title>
        <authorList>
            <person name="Lapidus A."/>
            <person name="Pukall R."/>
            <person name="Labuttii K."/>
            <person name="Copeland A."/>
            <person name="Del Rio T.G."/>
            <person name="Nolan M."/>
            <person name="Chen F."/>
            <person name="Lucas S."/>
            <person name="Tice H."/>
            <person name="Cheng J.F."/>
            <person name="Bruce D."/>
            <person name="Goodwin L."/>
            <person name="Pitluck S."/>
            <person name="Rohde M."/>
            <person name="Goker M."/>
            <person name="Pati A."/>
            <person name="Ivanova N."/>
            <person name="Mavrommatis K."/>
            <person name="Chen A."/>
            <person name="Palaniappan K."/>
            <person name="D'haeseleer P."/>
            <person name="Chain P."/>
            <person name="Bristow J."/>
            <person name="Eisen J.A."/>
            <person name="Markowitz V."/>
            <person name="Hugenholtz P."/>
            <person name="Kyrpides N.C."/>
            <person name="Klenk H.P."/>
        </authorList>
    </citation>
    <scope>NUCLEOTIDE SEQUENCE [LARGE SCALE GENOMIC DNA]</scope>
    <source>
        <strain evidence="11">ATCC 43885 / DSM 4810 / JCM 11609 / LMG 19847 / NBRC 14762 / NCIMB 9860 / 6-10</strain>
    </source>
</reference>
<dbReference type="eggNOG" id="COG1501">
    <property type="taxonomic scope" value="Bacteria"/>
</dbReference>
<evidence type="ECO:0000256" key="5">
    <source>
        <dbReference type="ARBA" id="ARBA00066962"/>
    </source>
</evidence>
<keyword evidence="11" id="KW-1185">Reference proteome</keyword>
<keyword evidence="2 6" id="KW-0378">Hydrolase</keyword>
<dbReference type="SUPFAM" id="SSF51011">
    <property type="entry name" value="Glycosyl hydrolase domain"/>
    <property type="match status" value="1"/>
</dbReference>
<dbReference type="GO" id="GO:0061634">
    <property type="term" value="F:alpha-D-xyloside xylohydrolase"/>
    <property type="evidence" value="ECO:0007669"/>
    <property type="project" value="UniProtKB-EC"/>
</dbReference>
<feature type="domain" description="Glycoside hydrolase family 31 TIM barrel" evidence="7">
    <location>
        <begin position="263"/>
        <end position="576"/>
    </location>
</feature>
<dbReference type="GO" id="GO:0030246">
    <property type="term" value="F:carbohydrate binding"/>
    <property type="evidence" value="ECO:0007669"/>
    <property type="project" value="InterPro"/>
</dbReference>
<keyword evidence="3 6" id="KW-0326">Glycosidase</keyword>